<protein>
    <recommendedName>
        <fullName evidence="7">Cytosine-specific methyltransferase</fullName>
        <ecNumber evidence="7">2.1.1.37</ecNumber>
    </recommendedName>
</protein>
<dbReference type="PRINTS" id="PR00105">
    <property type="entry name" value="C5METTRFRASE"/>
</dbReference>
<dbReference type="EC" id="2.1.1.37" evidence="7"/>
<proteinExistence type="inferred from homology"/>
<organism evidence="8">
    <name type="scientific">Bacillus pumilus</name>
    <name type="common">Bacillus mesentericus</name>
    <dbReference type="NCBI Taxonomy" id="1408"/>
    <lineage>
        <taxon>Bacteria</taxon>
        <taxon>Bacillati</taxon>
        <taxon>Bacillota</taxon>
        <taxon>Bacilli</taxon>
        <taxon>Bacillales</taxon>
        <taxon>Bacillaceae</taxon>
        <taxon>Bacillus</taxon>
    </lineage>
</organism>
<sequence>MGIKTISLFSGGGGLDLGFKQAGFDIVWANDIEKDAVLSYEANIGKHIILEDITKIDKAIIPKADLLIGGPPCQSFSLVGKRHVEDDRGQLVWSYMDVISEVQPKCFVFENVTGLKSAKTKEGNLVIEDLIKAFKEKGYTVSWQIINAADYGVPQRRKRVILVGAKGERKFQFPEPTHDEKESLLKKRWVSVHDALSDLPSPNESETNEYTTPPLNEFQIKMREGSRLITEHALPKLSELDKIIIDHVPVGGNYMDVPDWVPSKRIKTFKQTGGRTTCYGRLIPEKPSYTINTHFNRPNVGCNIHYGEKRLITVREAMRLQSFPDSYKLVSTTKRGKHTIVGNAVPPILARVLAEKIKEFMSKI</sequence>
<dbReference type="GO" id="GO:0003886">
    <property type="term" value="F:DNA (cytosine-5-)-methyltransferase activity"/>
    <property type="evidence" value="ECO:0007669"/>
    <property type="project" value="UniProtKB-EC"/>
</dbReference>
<keyword evidence="2 5" id="KW-0808">Transferase</keyword>
<dbReference type="GO" id="GO:0003677">
    <property type="term" value="F:DNA binding"/>
    <property type="evidence" value="ECO:0007669"/>
    <property type="project" value="TreeGrafter"/>
</dbReference>
<dbReference type="GO" id="GO:0032259">
    <property type="term" value="P:methylation"/>
    <property type="evidence" value="ECO:0007669"/>
    <property type="project" value="UniProtKB-KW"/>
</dbReference>
<dbReference type="PROSITE" id="PS51679">
    <property type="entry name" value="SAM_MT_C5"/>
    <property type="match status" value="1"/>
</dbReference>
<dbReference type="Gene3D" id="3.40.50.150">
    <property type="entry name" value="Vaccinia Virus protein VP39"/>
    <property type="match status" value="1"/>
</dbReference>
<dbReference type="PROSITE" id="PS00095">
    <property type="entry name" value="C5_MTASE_2"/>
    <property type="match status" value="1"/>
</dbReference>
<keyword evidence="3 5" id="KW-0949">S-adenosyl-L-methionine</keyword>
<evidence type="ECO:0000256" key="3">
    <source>
        <dbReference type="ARBA" id="ARBA00022691"/>
    </source>
</evidence>
<evidence type="ECO:0000256" key="2">
    <source>
        <dbReference type="ARBA" id="ARBA00022679"/>
    </source>
</evidence>
<dbReference type="NCBIfam" id="TIGR00675">
    <property type="entry name" value="dcm"/>
    <property type="match status" value="1"/>
</dbReference>
<dbReference type="PANTHER" id="PTHR10629:SF52">
    <property type="entry name" value="DNA (CYTOSINE-5)-METHYLTRANSFERASE 1"/>
    <property type="match status" value="1"/>
</dbReference>
<dbReference type="Pfam" id="PF00145">
    <property type="entry name" value="DNA_methylase"/>
    <property type="match status" value="1"/>
</dbReference>
<keyword evidence="1 5" id="KW-0489">Methyltransferase</keyword>
<dbReference type="SUPFAM" id="SSF53335">
    <property type="entry name" value="S-adenosyl-L-methionine-dependent methyltransferases"/>
    <property type="match status" value="1"/>
</dbReference>
<reference evidence="8" key="1">
    <citation type="submission" date="2019-08" db="EMBL/GenBank/DDBJ databases">
        <authorList>
            <person name="Zhu Z."/>
            <person name="Xu D."/>
            <person name="Xu S.-Y."/>
        </authorList>
    </citation>
    <scope>NUCLEOTIDE SEQUENCE</scope>
    <source>
        <strain evidence="8">DX18</strain>
    </source>
</reference>
<dbReference type="InterPro" id="IPR031303">
    <property type="entry name" value="C5_meth_CS"/>
</dbReference>
<evidence type="ECO:0000256" key="4">
    <source>
        <dbReference type="ARBA" id="ARBA00022747"/>
    </source>
</evidence>
<evidence type="ECO:0000256" key="5">
    <source>
        <dbReference type="PROSITE-ProRule" id="PRU01016"/>
    </source>
</evidence>
<accession>A0A6G9E9H8</accession>
<name>A0A6G9E9H8_BACPU</name>
<dbReference type="GO" id="GO:0009307">
    <property type="term" value="P:DNA restriction-modification system"/>
    <property type="evidence" value="ECO:0007669"/>
    <property type="project" value="UniProtKB-KW"/>
</dbReference>
<evidence type="ECO:0000256" key="7">
    <source>
        <dbReference type="RuleBase" id="RU000417"/>
    </source>
</evidence>
<dbReference type="CDD" id="cd00315">
    <property type="entry name" value="Cyt_C5_DNA_methylase"/>
    <property type="match status" value="1"/>
</dbReference>
<dbReference type="Gene3D" id="3.90.120.10">
    <property type="entry name" value="DNA Methylase, subunit A, domain 2"/>
    <property type="match status" value="1"/>
</dbReference>
<comment type="catalytic activity">
    <reaction evidence="7">
        <text>a 2'-deoxycytidine in DNA + S-adenosyl-L-methionine = a 5-methyl-2'-deoxycytidine in DNA + S-adenosyl-L-homocysteine + H(+)</text>
        <dbReference type="Rhea" id="RHEA:13681"/>
        <dbReference type="Rhea" id="RHEA-COMP:11369"/>
        <dbReference type="Rhea" id="RHEA-COMP:11370"/>
        <dbReference type="ChEBI" id="CHEBI:15378"/>
        <dbReference type="ChEBI" id="CHEBI:57856"/>
        <dbReference type="ChEBI" id="CHEBI:59789"/>
        <dbReference type="ChEBI" id="CHEBI:85452"/>
        <dbReference type="ChEBI" id="CHEBI:85454"/>
        <dbReference type="EC" id="2.1.1.37"/>
    </reaction>
</comment>
<dbReference type="InterPro" id="IPR018117">
    <property type="entry name" value="C5_DNA_meth_AS"/>
</dbReference>
<dbReference type="InterPro" id="IPR029063">
    <property type="entry name" value="SAM-dependent_MTases_sf"/>
</dbReference>
<dbReference type="PANTHER" id="PTHR10629">
    <property type="entry name" value="CYTOSINE-SPECIFIC METHYLTRANSFERASE"/>
    <property type="match status" value="1"/>
</dbReference>
<dbReference type="GO" id="GO:0044027">
    <property type="term" value="P:negative regulation of gene expression via chromosomal CpG island methylation"/>
    <property type="evidence" value="ECO:0007669"/>
    <property type="project" value="TreeGrafter"/>
</dbReference>
<dbReference type="InterPro" id="IPR001525">
    <property type="entry name" value="C5_MeTfrase"/>
</dbReference>
<keyword evidence="4" id="KW-0680">Restriction system</keyword>
<dbReference type="AlphaFoldDB" id="A0A6G9E9H8"/>
<feature type="active site" evidence="5">
    <location>
        <position position="73"/>
    </location>
</feature>
<evidence type="ECO:0000313" key="8">
    <source>
        <dbReference type="EMBL" id="QIP58411.1"/>
    </source>
</evidence>
<dbReference type="InterPro" id="IPR050390">
    <property type="entry name" value="C5-Methyltransferase"/>
</dbReference>
<dbReference type="EMBL" id="MN312205">
    <property type="protein sequence ID" value="QIP58411.1"/>
    <property type="molecule type" value="Genomic_DNA"/>
</dbReference>
<evidence type="ECO:0000256" key="6">
    <source>
        <dbReference type="RuleBase" id="RU000416"/>
    </source>
</evidence>
<evidence type="ECO:0000256" key="1">
    <source>
        <dbReference type="ARBA" id="ARBA00022603"/>
    </source>
</evidence>
<comment type="similarity">
    <text evidence="5 6">Belongs to the class I-like SAM-binding methyltransferase superfamily. C5-methyltransferase family.</text>
</comment>
<dbReference type="PROSITE" id="PS00094">
    <property type="entry name" value="C5_MTASE_1"/>
    <property type="match status" value="1"/>
</dbReference>